<comment type="caution">
    <text evidence="2">The sequence shown here is derived from an EMBL/GenBank/DDBJ whole genome shotgun (WGS) entry which is preliminary data.</text>
</comment>
<dbReference type="InterPro" id="IPR048130">
    <property type="entry name" value="T6SS_ExIF-like"/>
</dbReference>
<keyword evidence="1" id="KW-1133">Transmembrane helix</keyword>
<dbReference type="NCBIfam" id="NF041560">
    <property type="entry name" value="T6SS_Burk_ExIF"/>
    <property type="match status" value="1"/>
</dbReference>
<accession>A0AAE8EM31</accession>
<evidence type="ECO:0000313" key="2">
    <source>
        <dbReference type="EMBL" id="RLM15356.1"/>
    </source>
</evidence>
<keyword evidence="1" id="KW-0472">Membrane</keyword>
<name>A0AAE8EM31_9GAMM</name>
<gene>
    <name evidence="2" type="ORF">BIY26_23125</name>
</gene>
<evidence type="ECO:0000313" key="3">
    <source>
        <dbReference type="Proteomes" id="UP000285972"/>
    </source>
</evidence>
<dbReference type="EMBL" id="MJLX01000140">
    <property type="protein sequence ID" value="RLM15356.1"/>
    <property type="molecule type" value="Genomic_DNA"/>
</dbReference>
<dbReference type="RefSeq" id="WP_095833659.1">
    <property type="nucleotide sequence ID" value="NZ_MJLX01000140.1"/>
</dbReference>
<protein>
    <submittedName>
        <fullName evidence="2">Uncharacterized protein</fullName>
    </submittedName>
</protein>
<dbReference type="KEGG" id="bgj:AWC36_04005"/>
<keyword evidence="1" id="KW-0812">Transmembrane</keyword>
<feature type="transmembrane region" description="Helical" evidence="1">
    <location>
        <begin position="210"/>
        <end position="229"/>
    </location>
</feature>
<dbReference type="Proteomes" id="UP000285972">
    <property type="component" value="Unassembled WGS sequence"/>
</dbReference>
<proteinExistence type="predicted"/>
<organism evidence="2 3">
    <name type="scientific">Brenneria goodwinii</name>
    <dbReference type="NCBI Taxonomy" id="1109412"/>
    <lineage>
        <taxon>Bacteria</taxon>
        <taxon>Pseudomonadati</taxon>
        <taxon>Pseudomonadota</taxon>
        <taxon>Gammaproteobacteria</taxon>
        <taxon>Enterobacterales</taxon>
        <taxon>Pectobacteriaceae</taxon>
        <taxon>Brenneria</taxon>
    </lineage>
</organism>
<sequence>MRNEKAIDPRELHQELFKAECRVESARRYLYNNSEYGVTEADVAQAEQHYQQVLSEWQTLPPAPVLPPRGKLEKISGKLESFSRIRCKANFDPDVYATSSDRTLTPGEKGAAGASAIAIGSPALAGLALKEEEPILNDADYVQGIINGKPFAGWVGMTALKAGDEVELVAEWQDDHYQVYAIAVPAARIVSVCPQCDHGRYIQALSKVKINVCFMSSITVFYTIVSCFMGDGSFGENLFNTIINNQGRYYLALTFLIGIGGSFMSLFFYSAYKAYAGTACKLAEEIFQVFGWRNPKWINLKKITATREKELMRQGKWYSPNDTSKPPLPSAKFLWDEEYWHYY</sequence>
<feature type="transmembrane region" description="Helical" evidence="1">
    <location>
        <begin position="249"/>
        <end position="272"/>
    </location>
</feature>
<reference evidence="2 3" key="1">
    <citation type="submission" date="2016-09" db="EMBL/GenBank/DDBJ databases">
        <authorList>
            <person name="Doonan J."/>
            <person name="Pachebat J.A."/>
            <person name="Golyshin P.N."/>
            <person name="Denman S."/>
            <person name="Mcdonald J.E."/>
        </authorList>
    </citation>
    <scope>NUCLEOTIDE SEQUENCE [LARGE SCALE GENOMIC DNA]</scope>
    <source>
        <strain evidence="2 3">FRB141</strain>
    </source>
</reference>
<dbReference type="AlphaFoldDB" id="A0AAE8EM31"/>
<evidence type="ECO:0000256" key="1">
    <source>
        <dbReference type="SAM" id="Phobius"/>
    </source>
</evidence>